<evidence type="ECO:0000256" key="2">
    <source>
        <dbReference type="SAM" id="MobiDB-lite"/>
    </source>
</evidence>
<feature type="compositionally biased region" description="Gly residues" evidence="2">
    <location>
        <begin position="49"/>
        <end position="75"/>
    </location>
</feature>
<evidence type="ECO:0000313" key="5">
    <source>
        <dbReference type="Proteomes" id="UP001386955"/>
    </source>
</evidence>
<dbReference type="InterPro" id="IPR036236">
    <property type="entry name" value="Znf_C2H2_sf"/>
</dbReference>
<feature type="compositionally biased region" description="Basic residues" evidence="2">
    <location>
        <begin position="163"/>
        <end position="174"/>
    </location>
</feature>
<feature type="domain" description="C2H2-type" evidence="3">
    <location>
        <begin position="9"/>
        <end position="36"/>
    </location>
</feature>
<sequence length="623" mass="68235">MEEDQEVRHVCKFCSKSFPCGRSLGGHMRSHVTNGSTEAEKVSSLNGNINGGGDIGTGSEGGTNNGGGGGGGGYGLRENPKKTWRFNDSSDDTLVLDKLCKECGKGFHSWKALFGHMKCHSERVSQINSSLLEDQDSWTDNTNASQKMVFDDSHSDTEATAPNRRRRSKRRRTRYMAPSTSSVSLVSEAEQEQEEVAMSLMMLSRDVTPWCGLSSVNSLQFESPSLVPTNLGSKVEGKRVISNGAEKKVIKLRDMKWEISNLDASNLNSKGKISSEHLGSESSGSGFGVNKTMVSIHGKDKKVELDSNSAFEDNGTNYNSNNKYTSIKAKFMDSELKSSSLKSWMNNKPSEGEFSKSSNKRGKFECTTCKKIFHSYQALGGHRASHKKIKGCFASRNESSENSTELEADYSPDPATESIFLKNEYVEEHEMVTVTTTATGFDNEVDTVRESKKGKHECPICLKVFLSGQALGGHKRSHHLAGGSESARNCQSQTVVLEGATPEIRDFFDLNLPASTEEEGNSHGHAESYRPWWVVGGNHKQEALVGFMSSLRKCEMQELGPLGFECLLMCQGQLHGAAYKTALVGRTRGFDHWHSVEEALINLAVVAGNVALLCQLAQVINCI</sequence>
<accession>A0AAN9SZZ6</accession>
<dbReference type="EMBL" id="JAYMYS010000001">
    <property type="protein sequence ID" value="KAK7411364.1"/>
    <property type="molecule type" value="Genomic_DNA"/>
</dbReference>
<reference evidence="4 5" key="1">
    <citation type="submission" date="2024-01" db="EMBL/GenBank/DDBJ databases">
        <title>The genomes of 5 underutilized Papilionoideae crops provide insights into root nodulation and disease resistanc.</title>
        <authorList>
            <person name="Jiang F."/>
        </authorList>
    </citation>
    <scope>NUCLEOTIDE SEQUENCE [LARGE SCALE GENOMIC DNA]</scope>
    <source>
        <strain evidence="4">DUOXIRENSHENG_FW03</strain>
        <tissue evidence="4">Leaves</tissue>
    </source>
</reference>
<dbReference type="AlphaFoldDB" id="A0AAN9SZZ6"/>
<dbReference type="SUPFAM" id="SSF57667">
    <property type="entry name" value="beta-beta-alpha zinc fingers"/>
    <property type="match status" value="2"/>
</dbReference>
<gene>
    <name evidence="4" type="ORF">VNO78_02797</name>
</gene>
<keyword evidence="1" id="KW-0479">Metal-binding</keyword>
<feature type="domain" description="C2H2-type" evidence="3">
    <location>
        <begin position="456"/>
        <end position="478"/>
    </location>
</feature>
<organism evidence="4 5">
    <name type="scientific">Psophocarpus tetragonolobus</name>
    <name type="common">Winged bean</name>
    <name type="synonym">Dolichos tetragonolobus</name>
    <dbReference type="NCBI Taxonomy" id="3891"/>
    <lineage>
        <taxon>Eukaryota</taxon>
        <taxon>Viridiplantae</taxon>
        <taxon>Streptophyta</taxon>
        <taxon>Embryophyta</taxon>
        <taxon>Tracheophyta</taxon>
        <taxon>Spermatophyta</taxon>
        <taxon>Magnoliopsida</taxon>
        <taxon>eudicotyledons</taxon>
        <taxon>Gunneridae</taxon>
        <taxon>Pentapetalae</taxon>
        <taxon>rosids</taxon>
        <taxon>fabids</taxon>
        <taxon>Fabales</taxon>
        <taxon>Fabaceae</taxon>
        <taxon>Papilionoideae</taxon>
        <taxon>50 kb inversion clade</taxon>
        <taxon>NPAAA clade</taxon>
        <taxon>indigoferoid/millettioid clade</taxon>
        <taxon>Phaseoleae</taxon>
        <taxon>Psophocarpus</taxon>
    </lineage>
</organism>
<dbReference type="Pfam" id="PF13912">
    <property type="entry name" value="zf-C2H2_6"/>
    <property type="match status" value="4"/>
</dbReference>
<feature type="region of interest" description="Disordered" evidence="2">
    <location>
        <begin position="31"/>
        <end position="76"/>
    </location>
</feature>
<dbReference type="InterPro" id="IPR013087">
    <property type="entry name" value="Znf_C2H2_type"/>
</dbReference>
<keyword evidence="1" id="KW-0863">Zinc-finger</keyword>
<name>A0AAN9SZZ6_PSOTE</name>
<dbReference type="GO" id="GO:0008270">
    <property type="term" value="F:zinc ion binding"/>
    <property type="evidence" value="ECO:0007669"/>
    <property type="project" value="UniProtKB-KW"/>
</dbReference>
<evidence type="ECO:0000259" key="3">
    <source>
        <dbReference type="PROSITE" id="PS50157"/>
    </source>
</evidence>
<dbReference type="PROSITE" id="PS50157">
    <property type="entry name" value="ZINC_FINGER_C2H2_2"/>
    <property type="match status" value="4"/>
</dbReference>
<feature type="domain" description="C2H2-type" evidence="3">
    <location>
        <begin position="98"/>
        <end position="125"/>
    </location>
</feature>
<keyword evidence="1" id="KW-0862">Zinc</keyword>
<dbReference type="PANTHER" id="PTHR46869:SF6">
    <property type="entry name" value="C2H2-TYPE DOMAIN-CONTAINING PROTEIN"/>
    <property type="match status" value="1"/>
</dbReference>
<proteinExistence type="predicted"/>
<dbReference type="PROSITE" id="PS00028">
    <property type="entry name" value="ZINC_FINGER_C2H2_1"/>
    <property type="match status" value="3"/>
</dbReference>
<dbReference type="Proteomes" id="UP001386955">
    <property type="component" value="Unassembled WGS sequence"/>
</dbReference>
<evidence type="ECO:0000313" key="4">
    <source>
        <dbReference type="EMBL" id="KAK7411364.1"/>
    </source>
</evidence>
<dbReference type="PANTHER" id="PTHR46869">
    <property type="entry name" value="C2H2-LIKE ZINC FINGER PROTEIN"/>
    <property type="match status" value="1"/>
</dbReference>
<feature type="region of interest" description="Disordered" evidence="2">
    <location>
        <begin position="146"/>
        <end position="188"/>
    </location>
</feature>
<protein>
    <recommendedName>
        <fullName evidence="3">C2H2-type domain-containing protein</fullName>
    </recommendedName>
</protein>
<comment type="caution">
    <text evidence="4">The sequence shown here is derived from an EMBL/GenBank/DDBJ whole genome shotgun (WGS) entry which is preliminary data.</text>
</comment>
<keyword evidence="5" id="KW-1185">Reference proteome</keyword>
<feature type="domain" description="C2H2-type" evidence="3">
    <location>
        <begin position="364"/>
        <end position="391"/>
    </location>
</feature>
<dbReference type="SMART" id="SM00355">
    <property type="entry name" value="ZnF_C2H2"/>
    <property type="match status" value="4"/>
</dbReference>
<evidence type="ECO:0000256" key="1">
    <source>
        <dbReference type="PROSITE-ProRule" id="PRU00042"/>
    </source>
</evidence>
<dbReference type="Gene3D" id="3.30.160.60">
    <property type="entry name" value="Classic Zinc Finger"/>
    <property type="match status" value="2"/>
</dbReference>